<reference evidence="6" key="2">
    <citation type="submission" date="2020-09" db="EMBL/GenBank/DDBJ databases">
        <authorList>
            <person name="Sun Q."/>
            <person name="Zhou Y."/>
        </authorList>
    </citation>
    <scope>NUCLEOTIDE SEQUENCE</scope>
    <source>
        <strain evidence="6">CGMCC 1.15082</strain>
    </source>
</reference>
<dbReference type="Pfam" id="PF13462">
    <property type="entry name" value="Thioredoxin_4"/>
    <property type="match status" value="1"/>
</dbReference>
<evidence type="ECO:0000313" key="6">
    <source>
        <dbReference type="EMBL" id="GGB07727.1"/>
    </source>
</evidence>
<comment type="caution">
    <text evidence="6">The sequence shown here is derived from an EMBL/GenBank/DDBJ whole genome shotgun (WGS) entry which is preliminary data.</text>
</comment>
<proteinExistence type="inferred from homology"/>
<dbReference type="PROSITE" id="PS51318">
    <property type="entry name" value="TAT"/>
    <property type="match status" value="1"/>
</dbReference>
<accession>A0A916SN66</accession>
<evidence type="ECO:0000259" key="5">
    <source>
        <dbReference type="PROSITE" id="PS51352"/>
    </source>
</evidence>
<dbReference type="PANTHER" id="PTHR13887:SF56">
    <property type="entry name" value="THIOREDOXIN-LIKE REDUCTASE RV2466C"/>
    <property type="match status" value="1"/>
</dbReference>
<feature type="signal peptide" evidence="4">
    <location>
        <begin position="1"/>
        <end position="24"/>
    </location>
</feature>
<feature type="chain" id="PRO_5037271804" description="Thioredoxin domain-containing protein" evidence="4">
    <location>
        <begin position="25"/>
        <end position="235"/>
    </location>
</feature>
<dbReference type="InterPro" id="IPR013766">
    <property type="entry name" value="Thioredoxin_domain"/>
</dbReference>
<dbReference type="Gene3D" id="3.40.30.10">
    <property type="entry name" value="Glutaredoxin"/>
    <property type="match status" value="1"/>
</dbReference>
<organism evidence="6 7">
    <name type="scientific">Brucella endophytica</name>
    <dbReference type="NCBI Taxonomy" id="1963359"/>
    <lineage>
        <taxon>Bacteria</taxon>
        <taxon>Pseudomonadati</taxon>
        <taxon>Pseudomonadota</taxon>
        <taxon>Alphaproteobacteria</taxon>
        <taxon>Hyphomicrobiales</taxon>
        <taxon>Brucellaceae</taxon>
        <taxon>Brucella/Ochrobactrum group</taxon>
        <taxon>Brucella</taxon>
    </lineage>
</organism>
<dbReference type="InterPro" id="IPR006311">
    <property type="entry name" value="TAT_signal"/>
</dbReference>
<dbReference type="AlphaFoldDB" id="A0A916SN66"/>
<dbReference type="PROSITE" id="PS51257">
    <property type="entry name" value="PROKAR_LIPOPROTEIN"/>
    <property type="match status" value="1"/>
</dbReference>
<reference evidence="6" key="1">
    <citation type="journal article" date="2014" name="Int. J. Syst. Evol. Microbiol.">
        <title>Complete genome sequence of Corynebacterium casei LMG S-19264T (=DSM 44701T), isolated from a smear-ripened cheese.</title>
        <authorList>
            <consortium name="US DOE Joint Genome Institute (JGI-PGF)"/>
            <person name="Walter F."/>
            <person name="Albersmeier A."/>
            <person name="Kalinowski J."/>
            <person name="Ruckert C."/>
        </authorList>
    </citation>
    <scope>NUCLEOTIDE SEQUENCE</scope>
    <source>
        <strain evidence="6">CGMCC 1.15082</strain>
    </source>
</reference>
<sequence>MAAKLNRRDILSLAAISAAGLTLAACSDSSDAASSTPSKETTGATTADAPEPQGTVDTAKLYEPGKLKDEVLGKADAPVTIVEYASMTCPHCAEFSVNTLPEIQKKYIDTGKVRLIFREFPFDPRASAAFMLARCAPDGRYFPMVEVLFKQQMQWAAAQDAEAPLLQIAKLAGFTQESFKACLTNQQLLDDLNATRERGEKDFGITATPTFFINGKKYVGALSVQQMSAIIDGLL</sequence>
<dbReference type="Proteomes" id="UP000646478">
    <property type="component" value="Unassembled WGS sequence"/>
</dbReference>
<keyword evidence="4" id="KW-0732">Signal</keyword>
<evidence type="ECO:0000256" key="2">
    <source>
        <dbReference type="ARBA" id="ARBA00005791"/>
    </source>
</evidence>
<feature type="compositionally biased region" description="Polar residues" evidence="3">
    <location>
        <begin position="36"/>
        <end position="45"/>
    </location>
</feature>
<comment type="function">
    <text evidence="1">May be required for disulfide bond formation in some proteins.</text>
</comment>
<dbReference type="InterPro" id="IPR012336">
    <property type="entry name" value="Thioredoxin-like_fold"/>
</dbReference>
<evidence type="ECO:0000256" key="3">
    <source>
        <dbReference type="SAM" id="MobiDB-lite"/>
    </source>
</evidence>
<evidence type="ECO:0000256" key="4">
    <source>
        <dbReference type="SAM" id="SignalP"/>
    </source>
</evidence>
<dbReference type="SUPFAM" id="SSF52833">
    <property type="entry name" value="Thioredoxin-like"/>
    <property type="match status" value="1"/>
</dbReference>
<comment type="similarity">
    <text evidence="2">Belongs to the thioredoxin family. DsbA subfamily.</text>
</comment>
<dbReference type="InterPro" id="IPR036249">
    <property type="entry name" value="Thioredoxin-like_sf"/>
</dbReference>
<gene>
    <name evidence="6" type="ORF">GCM10011491_39720</name>
</gene>
<feature type="region of interest" description="Disordered" evidence="3">
    <location>
        <begin position="28"/>
        <end position="56"/>
    </location>
</feature>
<name>A0A916SN66_9HYPH</name>
<dbReference type="PROSITE" id="PS51352">
    <property type="entry name" value="THIOREDOXIN_2"/>
    <property type="match status" value="1"/>
</dbReference>
<evidence type="ECO:0000256" key="1">
    <source>
        <dbReference type="ARBA" id="ARBA00003565"/>
    </source>
</evidence>
<keyword evidence="7" id="KW-1185">Reference proteome</keyword>
<protein>
    <recommendedName>
        <fullName evidence="5">Thioredoxin domain-containing protein</fullName>
    </recommendedName>
</protein>
<evidence type="ECO:0000313" key="7">
    <source>
        <dbReference type="Proteomes" id="UP000646478"/>
    </source>
</evidence>
<feature type="domain" description="Thioredoxin" evidence="5">
    <location>
        <begin position="38"/>
        <end position="235"/>
    </location>
</feature>
<dbReference type="PANTHER" id="PTHR13887">
    <property type="entry name" value="GLUTATHIONE S-TRANSFERASE KAPPA"/>
    <property type="match status" value="1"/>
</dbReference>
<dbReference type="RefSeq" id="WP_188825931.1">
    <property type="nucleotide sequence ID" value="NZ_BMHH01000023.1"/>
</dbReference>
<dbReference type="EMBL" id="BMHH01000023">
    <property type="protein sequence ID" value="GGB07727.1"/>
    <property type="molecule type" value="Genomic_DNA"/>
</dbReference>